<evidence type="ECO:0000313" key="2">
    <source>
        <dbReference type="Proteomes" id="UP000683925"/>
    </source>
</evidence>
<proteinExistence type="predicted"/>
<dbReference type="AlphaFoldDB" id="A0A8S1YQK1"/>
<protein>
    <submittedName>
        <fullName evidence="1">Uncharacterized protein</fullName>
    </submittedName>
</protein>
<gene>
    <name evidence="1" type="ORF">POCTA_138.1.T2600007</name>
</gene>
<dbReference type="EMBL" id="CAJJDP010000264">
    <property type="protein sequence ID" value="CAD8215457.1"/>
    <property type="molecule type" value="Genomic_DNA"/>
</dbReference>
<comment type="caution">
    <text evidence="1">The sequence shown here is derived from an EMBL/GenBank/DDBJ whole genome shotgun (WGS) entry which is preliminary data.</text>
</comment>
<dbReference type="OMA" id="CFQEENI"/>
<dbReference type="Proteomes" id="UP000683925">
    <property type="component" value="Unassembled WGS sequence"/>
</dbReference>
<name>A0A8S1YQK1_PAROT</name>
<organism evidence="1 2">
    <name type="scientific">Paramecium octaurelia</name>
    <dbReference type="NCBI Taxonomy" id="43137"/>
    <lineage>
        <taxon>Eukaryota</taxon>
        <taxon>Sar</taxon>
        <taxon>Alveolata</taxon>
        <taxon>Ciliophora</taxon>
        <taxon>Intramacronucleata</taxon>
        <taxon>Oligohymenophorea</taxon>
        <taxon>Peniculida</taxon>
        <taxon>Parameciidae</taxon>
        <taxon>Paramecium</taxon>
    </lineage>
</organism>
<keyword evidence="2" id="KW-1185">Reference proteome</keyword>
<dbReference type="OrthoDB" id="310156at2759"/>
<reference evidence="1" key="1">
    <citation type="submission" date="2021-01" db="EMBL/GenBank/DDBJ databases">
        <authorList>
            <consortium name="Genoscope - CEA"/>
            <person name="William W."/>
        </authorList>
    </citation>
    <scope>NUCLEOTIDE SEQUENCE</scope>
</reference>
<accession>A0A8S1YQK1</accession>
<evidence type="ECO:0000313" key="1">
    <source>
        <dbReference type="EMBL" id="CAD8215457.1"/>
    </source>
</evidence>
<sequence length="168" mass="19865">MEVVVELQKQIRNNQKSKNQTIQIITISLRNSNFYVEIICTKAVVAADQSENQQIMNALQWFCFQEENIYNLNKNAESVVKSYDQILEGIRKLLKSCLIYIRTDSFKFLYIIQTTASLSKVIFSFHMLKKNRFMKCDLQQEFLDISDELIQNMEIEKNDLIQWKSIFS</sequence>